<gene>
    <name evidence="2" type="ORF">GCM10009827_061940</name>
</gene>
<reference evidence="3" key="1">
    <citation type="journal article" date="2019" name="Int. J. Syst. Evol. Microbiol.">
        <title>The Global Catalogue of Microorganisms (GCM) 10K type strain sequencing project: providing services to taxonomists for standard genome sequencing and annotation.</title>
        <authorList>
            <consortium name="The Broad Institute Genomics Platform"/>
            <consortium name="The Broad Institute Genome Sequencing Center for Infectious Disease"/>
            <person name="Wu L."/>
            <person name="Ma J."/>
        </authorList>
    </citation>
    <scope>NUCLEOTIDE SEQUENCE [LARGE SCALE GENOMIC DNA]</scope>
    <source>
        <strain evidence="3">JCM 15933</strain>
    </source>
</reference>
<dbReference type="PANTHER" id="PTHR33303">
    <property type="entry name" value="CYTOPLASMIC PROTEIN-RELATED"/>
    <property type="match status" value="1"/>
</dbReference>
<proteinExistence type="predicted"/>
<dbReference type="SUPFAM" id="SSF51735">
    <property type="entry name" value="NAD(P)-binding Rossmann-fold domains"/>
    <property type="match status" value="1"/>
</dbReference>
<sequence length="160" mass="17116">MRTPRQILAGAHTIAVVGASRDPQKPGHWVPKMLQEQGWHIVPVNPHATVLFGEHAYARLADVPEHIDVVQVFRPAEEAEGLVREAAAAGAGAIWLQEGIASPKARQLAGELALDYVDDTCMGAERALADMVHGGCEPECPVYHGIVPVPESSPEPADAR</sequence>
<dbReference type="EMBL" id="BAAAQD010000013">
    <property type="protein sequence ID" value="GAA1535297.1"/>
    <property type="molecule type" value="Genomic_DNA"/>
</dbReference>
<organism evidence="2 3">
    <name type="scientific">Dactylosporangium maewongense</name>
    <dbReference type="NCBI Taxonomy" id="634393"/>
    <lineage>
        <taxon>Bacteria</taxon>
        <taxon>Bacillati</taxon>
        <taxon>Actinomycetota</taxon>
        <taxon>Actinomycetes</taxon>
        <taxon>Micromonosporales</taxon>
        <taxon>Micromonosporaceae</taxon>
        <taxon>Dactylosporangium</taxon>
    </lineage>
</organism>
<comment type="caution">
    <text evidence="2">The sequence shown here is derived from an EMBL/GenBank/DDBJ whole genome shotgun (WGS) entry which is preliminary data.</text>
</comment>
<accession>A0ABP4M0T0</accession>
<evidence type="ECO:0000259" key="1">
    <source>
        <dbReference type="SMART" id="SM00881"/>
    </source>
</evidence>
<dbReference type="Gene3D" id="3.40.50.720">
    <property type="entry name" value="NAD(P)-binding Rossmann-like Domain"/>
    <property type="match status" value="1"/>
</dbReference>
<evidence type="ECO:0000313" key="3">
    <source>
        <dbReference type="Proteomes" id="UP001501470"/>
    </source>
</evidence>
<dbReference type="Pfam" id="PF13380">
    <property type="entry name" value="CoA_binding_2"/>
    <property type="match status" value="1"/>
</dbReference>
<dbReference type="InterPro" id="IPR036291">
    <property type="entry name" value="NAD(P)-bd_dom_sf"/>
</dbReference>
<protein>
    <submittedName>
        <fullName evidence="2">CoA-binding protein</fullName>
    </submittedName>
</protein>
<name>A0ABP4M0T0_9ACTN</name>
<dbReference type="InterPro" id="IPR003781">
    <property type="entry name" value="CoA-bd"/>
</dbReference>
<evidence type="ECO:0000313" key="2">
    <source>
        <dbReference type="EMBL" id="GAA1535297.1"/>
    </source>
</evidence>
<dbReference type="PANTHER" id="PTHR33303:SF2">
    <property type="entry name" value="COA-BINDING DOMAIN-CONTAINING PROTEIN"/>
    <property type="match status" value="1"/>
</dbReference>
<dbReference type="Proteomes" id="UP001501470">
    <property type="component" value="Unassembled WGS sequence"/>
</dbReference>
<dbReference type="SMART" id="SM00881">
    <property type="entry name" value="CoA_binding"/>
    <property type="match status" value="1"/>
</dbReference>
<keyword evidence="3" id="KW-1185">Reference proteome</keyword>
<feature type="domain" description="CoA-binding" evidence="1">
    <location>
        <begin position="8"/>
        <end position="100"/>
    </location>
</feature>